<evidence type="ECO:0000313" key="3">
    <source>
        <dbReference type="Proteomes" id="UP000308652"/>
    </source>
</evidence>
<feature type="region of interest" description="Disordered" evidence="1">
    <location>
        <begin position="445"/>
        <end position="494"/>
    </location>
</feature>
<evidence type="ECO:0000256" key="1">
    <source>
        <dbReference type="SAM" id="MobiDB-lite"/>
    </source>
</evidence>
<evidence type="ECO:0008006" key="4">
    <source>
        <dbReference type="Google" id="ProtNLM"/>
    </source>
</evidence>
<proteinExistence type="predicted"/>
<dbReference type="AlphaFoldDB" id="A0A5C3LDR5"/>
<feature type="compositionally biased region" description="Acidic residues" evidence="1">
    <location>
        <begin position="451"/>
        <end position="478"/>
    </location>
</feature>
<evidence type="ECO:0000313" key="2">
    <source>
        <dbReference type="EMBL" id="TFK31229.1"/>
    </source>
</evidence>
<organism evidence="2 3">
    <name type="scientific">Crucibulum laeve</name>
    <dbReference type="NCBI Taxonomy" id="68775"/>
    <lineage>
        <taxon>Eukaryota</taxon>
        <taxon>Fungi</taxon>
        <taxon>Dikarya</taxon>
        <taxon>Basidiomycota</taxon>
        <taxon>Agaricomycotina</taxon>
        <taxon>Agaricomycetes</taxon>
        <taxon>Agaricomycetidae</taxon>
        <taxon>Agaricales</taxon>
        <taxon>Agaricineae</taxon>
        <taxon>Nidulariaceae</taxon>
        <taxon>Crucibulum</taxon>
    </lineage>
</organism>
<name>A0A5C3LDR5_9AGAR</name>
<feature type="compositionally biased region" description="Low complexity" evidence="1">
    <location>
        <begin position="596"/>
        <end position="609"/>
    </location>
</feature>
<dbReference type="OrthoDB" id="5345779at2759"/>
<keyword evidence="3" id="KW-1185">Reference proteome</keyword>
<reference evidence="2 3" key="1">
    <citation type="journal article" date="2019" name="Nat. Ecol. Evol.">
        <title>Megaphylogeny resolves global patterns of mushroom evolution.</title>
        <authorList>
            <person name="Varga T."/>
            <person name="Krizsan K."/>
            <person name="Foldi C."/>
            <person name="Dima B."/>
            <person name="Sanchez-Garcia M."/>
            <person name="Sanchez-Ramirez S."/>
            <person name="Szollosi G.J."/>
            <person name="Szarkandi J.G."/>
            <person name="Papp V."/>
            <person name="Albert L."/>
            <person name="Andreopoulos W."/>
            <person name="Angelini C."/>
            <person name="Antonin V."/>
            <person name="Barry K.W."/>
            <person name="Bougher N.L."/>
            <person name="Buchanan P."/>
            <person name="Buyck B."/>
            <person name="Bense V."/>
            <person name="Catcheside P."/>
            <person name="Chovatia M."/>
            <person name="Cooper J."/>
            <person name="Damon W."/>
            <person name="Desjardin D."/>
            <person name="Finy P."/>
            <person name="Geml J."/>
            <person name="Haridas S."/>
            <person name="Hughes K."/>
            <person name="Justo A."/>
            <person name="Karasinski D."/>
            <person name="Kautmanova I."/>
            <person name="Kiss B."/>
            <person name="Kocsube S."/>
            <person name="Kotiranta H."/>
            <person name="LaButti K.M."/>
            <person name="Lechner B.E."/>
            <person name="Liimatainen K."/>
            <person name="Lipzen A."/>
            <person name="Lukacs Z."/>
            <person name="Mihaltcheva S."/>
            <person name="Morgado L.N."/>
            <person name="Niskanen T."/>
            <person name="Noordeloos M.E."/>
            <person name="Ohm R.A."/>
            <person name="Ortiz-Santana B."/>
            <person name="Ovrebo C."/>
            <person name="Racz N."/>
            <person name="Riley R."/>
            <person name="Savchenko A."/>
            <person name="Shiryaev A."/>
            <person name="Soop K."/>
            <person name="Spirin V."/>
            <person name="Szebenyi C."/>
            <person name="Tomsovsky M."/>
            <person name="Tulloss R.E."/>
            <person name="Uehling J."/>
            <person name="Grigoriev I.V."/>
            <person name="Vagvolgyi C."/>
            <person name="Papp T."/>
            <person name="Martin F.M."/>
            <person name="Miettinen O."/>
            <person name="Hibbett D.S."/>
            <person name="Nagy L.G."/>
        </authorList>
    </citation>
    <scope>NUCLEOTIDE SEQUENCE [LARGE SCALE GENOMIC DNA]</scope>
    <source>
        <strain evidence="2 3">CBS 166.37</strain>
    </source>
</reference>
<accession>A0A5C3LDR5</accession>
<gene>
    <name evidence="2" type="ORF">BDQ12DRAFT_740130</name>
</gene>
<sequence>MDLPDEILRQIFDIAADEDVIFQYGLPTAMAESAWYKDVTGSWRLRSPKKAVSLIQMRSYSTKKAIISTCPLWRRLGSELLFRCLYFDKPSKLIALCKTIDTPSSHATTTTHSLGWWTRRIHVSGYCAIPELGITMDDLETALVTIIRHCPNLEIFIVDSPMGDTFGTVADTLAMYAKKSLRTVHWSVPCDAMHKAIWALDSLPYLLAAHINFDKPVSDQQECVILGAASDVHLHLPNLQQLSLTGYLTEFLDQAMGWSIPALKSLTIDTGLTCNDLPDVVGFLHEHGLQLIYLDLNCAPAVPIMNVLGLCPMLNVFAFNADWRIMPHSDTASELVNRPHTNITTIGLHGLRYAFGVGYKIGYAAGEPLGPHITRRSNDLNVAALTKLNFPKLQCVRALSESMLDDLNEADGPAKEDGGWDRWDRWWSMFEKVGVRLEDCTGALLGTLPQNEDDEEEDSSDEESEEGEEEEEDDEDEWPFSVPPVPREDRSEHVTELRQLLEECRAMDEGREESMFSSMFGGMGMMGPSGMGMMGPGMGMMGPMPGMGFGGMNPAIGYPGMKSDTPDFAAIGAAFLQRRTSSRTAPSTSGLRELGPGESTTPGPSSSAS</sequence>
<protein>
    <recommendedName>
        <fullName evidence="4">F-box domain-containing protein</fullName>
    </recommendedName>
</protein>
<dbReference type="EMBL" id="ML213815">
    <property type="protein sequence ID" value="TFK31229.1"/>
    <property type="molecule type" value="Genomic_DNA"/>
</dbReference>
<dbReference type="Proteomes" id="UP000308652">
    <property type="component" value="Unassembled WGS sequence"/>
</dbReference>
<feature type="compositionally biased region" description="Low complexity" evidence="1">
    <location>
        <begin position="578"/>
        <end position="589"/>
    </location>
</feature>
<feature type="region of interest" description="Disordered" evidence="1">
    <location>
        <begin position="577"/>
        <end position="609"/>
    </location>
</feature>